<gene>
    <name evidence="4" type="ORF">EQP59_02420</name>
</gene>
<dbReference type="InterPro" id="IPR050722">
    <property type="entry name" value="Pyruvate:ferred/Flavod_OxRd"/>
</dbReference>
<dbReference type="NCBIfam" id="TIGR03710">
    <property type="entry name" value="OAFO_sf"/>
    <property type="match status" value="1"/>
</dbReference>
<dbReference type="EMBL" id="CP035107">
    <property type="protein sequence ID" value="QAR30293.1"/>
    <property type="molecule type" value="Genomic_DNA"/>
</dbReference>
<dbReference type="Pfam" id="PF01855">
    <property type="entry name" value="POR_N"/>
    <property type="match status" value="1"/>
</dbReference>
<accession>A0A410JQ47</accession>
<dbReference type="RefSeq" id="WP_128500791.1">
    <property type="nucleotide sequence ID" value="NZ_CP035107.1"/>
</dbReference>
<dbReference type="SUPFAM" id="SSF53323">
    <property type="entry name" value="Pyruvate-ferredoxin oxidoreductase, PFOR, domain III"/>
    <property type="match status" value="1"/>
</dbReference>
<evidence type="ECO:0000256" key="1">
    <source>
        <dbReference type="ARBA" id="ARBA00023002"/>
    </source>
</evidence>
<dbReference type="Pfam" id="PF01558">
    <property type="entry name" value="POR"/>
    <property type="match status" value="1"/>
</dbReference>
<evidence type="ECO:0000313" key="5">
    <source>
        <dbReference type="Proteomes" id="UP000287701"/>
    </source>
</evidence>
<dbReference type="GO" id="GO:0006979">
    <property type="term" value="P:response to oxidative stress"/>
    <property type="evidence" value="ECO:0007669"/>
    <property type="project" value="TreeGrafter"/>
</dbReference>
<dbReference type="InterPro" id="IPR019752">
    <property type="entry name" value="Pyrv/ketoisovalerate_OxRed_cat"/>
</dbReference>
<dbReference type="Gene3D" id="3.40.920.10">
    <property type="entry name" value="Pyruvate-ferredoxin oxidoreductase, PFOR, domain III"/>
    <property type="match status" value="1"/>
</dbReference>
<name>A0A410JQ47_ORNRH</name>
<sequence length="609" mass="66597">MKTELKQAVILFAGDSGDGIQLTGAQFTNTSAHIGNDISTFPDFPAEIRAPAGTIAGVSGFQLHFGSVKITSPGDGCDVLVAMNAAALIKNQFKLNPNGIVIANTEGFSAKSLKLAKIEYNPLEELKKHHKVYEIDITKQTHEALKDFELGTKDKDRTKNMFALGFVYWLYSRPLDFTINFLKNKFSHKPDILEANIQVLKAGYHFGEISDTFTERFEVKPAQMPAGKYRNITGNHALAIGLVAAAQKAKLDLFYGGYPITPASDILHHLAKYKNLGVKTFQAEDEIAAMASVIGAAYAGDLAVTASSGPGIALKTEAIGLAIMLELPSVIVNVQRGGPSTGLPTKTEQADLLQAVYGRNGEAPLVVVAAKSPRDCFQMAYEACRIALEHMTPVMLLSDGYLGNGSEPWKFPTAEDLQEIHPKTVSPQNKDPFLPYLRDENGVRDWAIPGMPGLEHRVGGLEKQNLTGDVSYNPDNHEFMVKQRAEKINKIQDFIPQATYEYGNEDAEILILGWGSTYGSILAATPLLAQDGISVAHVQLNYICPFPKNLGEILAKHKYVIIPELNQGQLVRLIRDEFLINALKINKTQGTPFTATEIYEGVKNILSQK</sequence>
<dbReference type="Gene3D" id="3.40.50.970">
    <property type="match status" value="1"/>
</dbReference>
<dbReference type="InterPro" id="IPR002869">
    <property type="entry name" value="Pyrv_flavodox_OxRed_cen"/>
</dbReference>
<proteinExistence type="predicted"/>
<evidence type="ECO:0000259" key="2">
    <source>
        <dbReference type="Pfam" id="PF01558"/>
    </source>
</evidence>
<dbReference type="InterPro" id="IPR029061">
    <property type="entry name" value="THDP-binding"/>
</dbReference>
<dbReference type="InterPro" id="IPR009014">
    <property type="entry name" value="Transketo_C/PFOR_II"/>
</dbReference>
<dbReference type="PANTHER" id="PTHR32154:SF20">
    <property type="entry name" value="2-OXOGLUTARATE OXIDOREDUCTASE SUBUNIT KORA"/>
    <property type="match status" value="1"/>
</dbReference>
<feature type="domain" description="Pyruvate flavodoxin/ferredoxin oxidoreductase pyrimidine binding" evidence="3">
    <location>
        <begin position="248"/>
        <end position="463"/>
    </location>
</feature>
<dbReference type="SUPFAM" id="SSF52518">
    <property type="entry name" value="Thiamin diphosphate-binding fold (THDP-binding)"/>
    <property type="match status" value="1"/>
</dbReference>
<dbReference type="SUPFAM" id="SSF52922">
    <property type="entry name" value="TK C-terminal domain-like"/>
    <property type="match status" value="1"/>
</dbReference>
<dbReference type="GO" id="GO:0016903">
    <property type="term" value="F:oxidoreductase activity, acting on the aldehyde or oxo group of donors"/>
    <property type="evidence" value="ECO:0007669"/>
    <property type="project" value="InterPro"/>
</dbReference>
<evidence type="ECO:0000313" key="4">
    <source>
        <dbReference type="EMBL" id="QAR30293.1"/>
    </source>
</evidence>
<dbReference type="PANTHER" id="PTHR32154">
    <property type="entry name" value="PYRUVATE-FLAVODOXIN OXIDOREDUCTASE-RELATED"/>
    <property type="match status" value="1"/>
</dbReference>
<dbReference type="CDD" id="cd07034">
    <property type="entry name" value="TPP_PYR_PFOR_IOR-alpha_like"/>
    <property type="match status" value="1"/>
</dbReference>
<dbReference type="InterPro" id="IPR022367">
    <property type="entry name" value="2-oxoacid/accept_OxRdtase_asu"/>
</dbReference>
<organism evidence="4 5">
    <name type="scientific">Ornithobacterium rhinotracheale</name>
    <dbReference type="NCBI Taxonomy" id="28251"/>
    <lineage>
        <taxon>Bacteria</taxon>
        <taxon>Pseudomonadati</taxon>
        <taxon>Bacteroidota</taxon>
        <taxon>Flavobacteriia</taxon>
        <taxon>Flavobacteriales</taxon>
        <taxon>Weeksellaceae</taxon>
        <taxon>Ornithobacterium</taxon>
    </lineage>
</organism>
<feature type="domain" description="Pyruvate/ketoisovalerate oxidoreductase catalytic" evidence="2">
    <location>
        <begin position="17"/>
        <end position="204"/>
    </location>
</feature>
<dbReference type="InterPro" id="IPR002880">
    <property type="entry name" value="Pyrv_Fd/Flavodoxin_OxRdtase_N"/>
</dbReference>
<keyword evidence="1" id="KW-0560">Oxidoreductase</keyword>
<reference evidence="4 5" key="1">
    <citation type="submission" date="2019-01" db="EMBL/GenBank/DDBJ databases">
        <title>Whole Genome of Ornithobacterium rhinotracheale FARPER-174b.</title>
        <authorList>
            <person name="Tataje-Lavanda L.A."/>
            <person name="Montalvan A."/>
            <person name="Montesinos R."/>
            <person name="Zimic M."/>
            <person name="Fernandez-Sanchez M."/>
            <person name="Fernandez-Diaz M."/>
        </authorList>
    </citation>
    <scope>NUCLEOTIDE SEQUENCE [LARGE SCALE GENOMIC DNA]</scope>
    <source>
        <strain evidence="4 5">FARPER-174b</strain>
    </source>
</reference>
<dbReference type="AlphaFoldDB" id="A0A410JQ47"/>
<dbReference type="FunFam" id="3.40.50.970:FF:000022">
    <property type="entry name" value="2-oxoglutarate ferredoxin oxidoreductase alpha subunit"/>
    <property type="match status" value="1"/>
</dbReference>
<dbReference type="Proteomes" id="UP000287701">
    <property type="component" value="Chromosome"/>
</dbReference>
<protein>
    <submittedName>
        <fullName evidence="4">2-oxoacid:acceptor oxidoreductase subunit alpha</fullName>
    </submittedName>
</protein>
<dbReference type="OrthoDB" id="9794954at2"/>
<evidence type="ECO:0000259" key="3">
    <source>
        <dbReference type="Pfam" id="PF01855"/>
    </source>
</evidence>
<dbReference type="Gene3D" id="3.40.50.920">
    <property type="match status" value="1"/>
</dbReference>